<evidence type="ECO:0000256" key="2">
    <source>
        <dbReference type="SAM" id="MobiDB-lite"/>
    </source>
</evidence>
<feature type="compositionally biased region" description="Basic and acidic residues" evidence="2">
    <location>
        <begin position="18"/>
        <end position="41"/>
    </location>
</feature>
<comment type="caution">
    <text evidence="3">The sequence shown here is derived from an EMBL/GenBank/DDBJ whole genome shotgun (WGS) entry which is preliminary data.</text>
</comment>
<keyword evidence="1" id="KW-0175">Coiled coil</keyword>
<reference evidence="3" key="1">
    <citation type="journal article" date="2022" name="Int. J. Mol. Sci.">
        <title>Draft Genome of Tanacetum Coccineum: Genomic Comparison of Closely Related Tanacetum-Family Plants.</title>
        <authorList>
            <person name="Yamashiro T."/>
            <person name="Shiraishi A."/>
            <person name="Nakayama K."/>
            <person name="Satake H."/>
        </authorList>
    </citation>
    <scope>NUCLEOTIDE SEQUENCE</scope>
</reference>
<keyword evidence="4" id="KW-1185">Reference proteome</keyword>
<feature type="non-terminal residue" evidence="3">
    <location>
        <position position="624"/>
    </location>
</feature>
<gene>
    <name evidence="3" type="ORF">Tco_0938691</name>
</gene>
<dbReference type="Proteomes" id="UP001151760">
    <property type="component" value="Unassembled WGS sequence"/>
</dbReference>
<evidence type="ECO:0000256" key="1">
    <source>
        <dbReference type="SAM" id="Coils"/>
    </source>
</evidence>
<organism evidence="3 4">
    <name type="scientific">Tanacetum coccineum</name>
    <dbReference type="NCBI Taxonomy" id="301880"/>
    <lineage>
        <taxon>Eukaryota</taxon>
        <taxon>Viridiplantae</taxon>
        <taxon>Streptophyta</taxon>
        <taxon>Embryophyta</taxon>
        <taxon>Tracheophyta</taxon>
        <taxon>Spermatophyta</taxon>
        <taxon>Magnoliopsida</taxon>
        <taxon>eudicotyledons</taxon>
        <taxon>Gunneridae</taxon>
        <taxon>Pentapetalae</taxon>
        <taxon>asterids</taxon>
        <taxon>campanulids</taxon>
        <taxon>Asterales</taxon>
        <taxon>Asteraceae</taxon>
        <taxon>Asteroideae</taxon>
        <taxon>Anthemideae</taxon>
        <taxon>Anthemidinae</taxon>
        <taxon>Tanacetum</taxon>
    </lineage>
</organism>
<protein>
    <submittedName>
        <fullName evidence="3">Uncharacterized protein</fullName>
    </submittedName>
</protein>
<feature type="compositionally biased region" description="Basic and acidic residues" evidence="2">
    <location>
        <begin position="1"/>
        <end position="11"/>
    </location>
</feature>
<accession>A0ABQ5DHX6</accession>
<evidence type="ECO:0000313" key="4">
    <source>
        <dbReference type="Proteomes" id="UP001151760"/>
    </source>
</evidence>
<name>A0ABQ5DHX6_9ASTR</name>
<reference evidence="3" key="2">
    <citation type="submission" date="2022-01" db="EMBL/GenBank/DDBJ databases">
        <authorList>
            <person name="Yamashiro T."/>
            <person name="Shiraishi A."/>
            <person name="Satake H."/>
            <person name="Nakayama K."/>
        </authorList>
    </citation>
    <scope>NUCLEOTIDE SEQUENCE</scope>
</reference>
<sequence length="624" mass="72432">MVKESSKKAEAESAQESSSKRVEEALEQKSSKKQKVYDDKETEKLKQCIEIISDDGDDVTIEATPLSTKSPTIVDYKIYKEGKKINFQIIIADVHYVTMQNILYYLLVEKMYPLTKHTLHQMFNDVKLQVDYECEMAFELLRLVKKQLKECYINIKFRGGLLGLKAFLKLLLLRNLSDHRPILMRELSIDYSPTPFRYFHSWFNLDGFDKMEEYTWKCLATVDSNELNDINSIDSLEVDQNSKVRWAIEGDENKMFFHGILNSKLSQLAIRETLYGTIEVLATPTALASTRDRTYEDLIEAEKIRNACDIRATNIVFQGLPPDVYSLVNHHTVSKEIWDIVKLLIEGSELLLQERESKLYNKFDTFTSEKGKTIHSYYLRFAQLINDMNIIGMSMKPLCGTRRGGEYVELNVDDKDDLRRKHKRRRMSVNGIVYSSEEGTEFRIVQGKDGIDAFDPDVDEAPTESAAFMANLFDYGSDVLSKVPNYNTCHDNTVDSNVIAYDKYLKESKNEVVQSTTSSYHQNDMIMSVVEEMSSQVPKCNAVYQENKTVNESLTAELERYREQVKNCEERQNFELIDKEKDIDSQMRVDVLKKETKEKQEKYIEEIIDLEKKNKSLENNVYKQ</sequence>
<feature type="region of interest" description="Disordered" evidence="2">
    <location>
        <begin position="1"/>
        <end position="41"/>
    </location>
</feature>
<evidence type="ECO:0000313" key="3">
    <source>
        <dbReference type="EMBL" id="GJT38826.1"/>
    </source>
</evidence>
<proteinExistence type="predicted"/>
<feature type="coiled-coil region" evidence="1">
    <location>
        <begin position="544"/>
        <end position="620"/>
    </location>
</feature>
<dbReference type="EMBL" id="BQNB010015336">
    <property type="protein sequence ID" value="GJT38826.1"/>
    <property type="molecule type" value="Genomic_DNA"/>
</dbReference>